<evidence type="ECO:0000256" key="2">
    <source>
        <dbReference type="SAM" id="Phobius"/>
    </source>
</evidence>
<dbReference type="EMBL" id="JBHUDP010000002">
    <property type="protein sequence ID" value="MFD1685130.1"/>
    <property type="molecule type" value="Genomic_DNA"/>
</dbReference>
<comment type="caution">
    <text evidence="3">The sequence shown here is derived from an EMBL/GenBank/DDBJ whole genome shotgun (WGS) entry which is preliminary data.</text>
</comment>
<feature type="transmembrane region" description="Helical" evidence="2">
    <location>
        <begin position="118"/>
        <end position="145"/>
    </location>
</feature>
<dbReference type="AlphaFoldDB" id="A0ABD6DVX1"/>
<feature type="compositionally biased region" description="Basic and acidic residues" evidence="1">
    <location>
        <begin position="18"/>
        <end position="32"/>
    </location>
</feature>
<evidence type="ECO:0000313" key="3">
    <source>
        <dbReference type="EMBL" id="MFD1685130.1"/>
    </source>
</evidence>
<sequence>MDSPPRDDSTADDGDSESSDRDDSESPDHGDPESLDPGGGPDGSSDDSGVPTEEFDPSTSRSETAETGTTEPESGGPATAASPTAGTGPATGETDTKGGDFDDPIGDLLPRASVDSRWWYWIAAIPLYVALGGLLAVLFIGAFLFDLFLTGGIVTIFGAFVVVPIVGLLGLVLSVMYPIATYVDARAIAESDASWSPDPLVWGLAALATEVLSAFTLSIVLALYYLYKRHVAVGTP</sequence>
<name>A0ABD6DVX1_9EURY</name>
<protein>
    <submittedName>
        <fullName evidence="3">Uncharacterized protein</fullName>
    </submittedName>
</protein>
<feature type="transmembrane region" description="Helical" evidence="2">
    <location>
        <begin position="200"/>
        <end position="227"/>
    </location>
</feature>
<gene>
    <name evidence="3" type="ORF">ACFSAS_05830</name>
</gene>
<keyword evidence="2" id="KW-0472">Membrane</keyword>
<organism evidence="3 4">
    <name type="scientific">Halobellus litoreus</name>
    <dbReference type="NCBI Taxonomy" id="755310"/>
    <lineage>
        <taxon>Archaea</taxon>
        <taxon>Methanobacteriati</taxon>
        <taxon>Methanobacteriota</taxon>
        <taxon>Stenosarchaea group</taxon>
        <taxon>Halobacteria</taxon>
        <taxon>Halobacteriales</taxon>
        <taxon>Haloferacaceae</taxon>
        <taxon>Halobellus</taxon>
    </lineage>
</organism>
<keyword evidence="2" id="KW-1133">Transmembrane helix</keyword>
<proteinExistence type="predicted"/>
<feature type="region of interest" description="Disordered" evidence="1">
    <location>
        <begin position="1"/>
        <end position="103"/>
    </location>
</feature>
<reference evidence="3 4" key="1">
    <citation type="journal article" date="2019" name="Int. J. Syst. Evol. Microbiol.">
        <title>The Global Catalogue of Microorganisms (GCM) 10K type strain sequencing project: providing services to taxonomists for standard genome sequencing and annotation.</title>
        <authorList>
            <consortium name="The Broad Institute Genomics Platform"/>
            <consortium name="The Broad Institute Genome Sequencing Center for Infectious Disease"/>
            <person name="Wu L."/>
            <person name="Ma J."/>
        </authorList>
    </citation>
    <scope>NUCLEOTIDE SEQUENCE [LARGE SCALE GENOMIC DNA]</scope>
    <source>
        <strain evidence="3 4">CGMCC 1.10387</strain>
    </source>
</reference>
<dbReference type="Proteomes" id="UP001597092">
    <property type="component" value="Unassembled WGS sequence"/>
</dbReference>
<feature type="compositionally biased region" description="Polar residues" evidence="1">
    <location>
        <begin position="57"/>
        <end position="72"/>
    </location>
</feature>
<evidence type="ECO:0000256" key="1">
    <source>
        <dbReference type="SAM" id="MobiDB-lite"/>
    </source>
</evidence>
<keyword evidence="4" id="KW-1185">Reference proteome</keyword>
<accession>A0ABD6DVX1</accession>
<evidence type="ECO:0000313" key="4">
    <source>
        <dbReference type="Proteomes" id="UP001597092"/>
    </source>
</evidence>
<feature type="compositionally biased region" description="Low complexity" evidence="1">
    <location>
        <begin position="75"/>
        <end position="93"/>
    </location>
</feature>
<feature type="transmembrane region" description="Helical" evidence="2">
    <location>
        <begin position="157"/>
        <end position="180"/>
    </location>
</feature>
<keyword evidence="2" id="KW-0812">Transmembrane</keyword>
<dbReference type="RefSeq" id="WP_256306931.1">
    <property type="nucleotide sequence ID" value="NZ_JANHAW010000001.1"/>
</dbReference>